<sequence>CRPSSSPTSTNQEPRRWSPHNSGKCPESHSETPKIIRKEDLDLLYIQGIQRQPIWIVKKCLSNLGIRHFYIRNVSFIGKDICELTVLKKFKPMITDILKVFENSFKVLENFNPSSTSGNNFAAPPSGCAPDNAPATPKGTPANSPGSNPKVANAARRSTLKERVISPSKGFAVFKAASPSGPLESPEFKGTSELFEDDDQCTEDDNDSIISSTLTPTVPIEHYQEAGMDMYSDTIISNSPNILNTTINPLNLWIIVRRILLNL</sequence>
<dbReference type="Proteomes" id="UP000193920">
    <property type="component" value="Unassembled WGS sequence"/>
</dbReference>
<protein>
    <submittedName>
        <fullName evidence="2">Uncharacterized protein</fullName>
    </submittedName>
</protein>
<evidence type="ECO:0000313" key="2">
    <source>
        <dbReference type="EMBL" id="ORY10611.1"/>
    </source>
</evidence>
<accession>A0A1Y1ZK35</accession>
<evidence type="ECO:0000256" key="1">
    <source>
        <dbReference type="SAM" id="MobiDB-lite"/>
    </source>
</evidence>
<organism evidence="2 3">
    <name type="scientific">Neocallimastix californiae</name>
    <dbReference type="NCBI Taxonomy" id="1754190"/>
    <lineage>
        <taxon>Eukaryota</taxon>
        <taxon>Fungi</taxon>
        <taxon>Fungi incertae sedis</taxon>
        <taxon>Chytridiomycota</taxon>
        <taxon>Chytridiomycota incertae sedis</taxon>
        <taxon>Neocallimastigomycetes</taxon>
        <taxon>Neocallimastigales</taxon>
        <taxon>Neocallimastigaceae</taxon>
        <taxon>Neocallimastix</taxon>
    </lineage>
</organism>
<gene>
    <name evidence="2" type="ORF">LY90DRAFT_518672</name>
</gene>
<keyword evidence="3" id="KW-1185">Reference proteome</keyword>
<evidence type="ECO:0000313" key="3">
    <source>
        <dbReference type="Proteomes" id="UP000193920"/>
    </source>
</evidence>
<feature type="region of interest" description="Disordered" evidence="1">
    <location>
        <begin position="122"/>
        <end position="158"/>
    </location>
</feature>
<dbReference type="EMBL" id="MCOG01000391">
    <property type="protein sequence ID" value="ORY10611.1"/>
    <property type="molecule type" value="Genomic_DNA"/>
</dbReference>
<feature type="region of interest" description="Disordered" evidence="1">
    <location>
        <begin position="1"/>
        <end position="31"/>
    </location>
</feature>
<dbReference type="AlphaFoldDB" id="A0A1Y1ZK35"/>
<feature type="compositionally biased region" description="Polar residues" evidence="1">
    <location>
        <begin position="1"/>
        <end position="12"/>
    </location>
</feature>
<reference evidence="2 3" key="1">
    <citation type="submission" date="2016-08" db="EMBL/GenBank/DDBJ databases">
        <title>A Parts List for Fungal Cellulosomes Revealed by Comparative Genomics.</title>
        <authorList>
            <consortium name="DOE Joint Genome Institute"/>
            <person name="Haitjema C.H."/>
            <person name="Gilmore S.P."/>
            <person name="Henske J.K."/>
            <person name="Solomon K.V."/>
            <person name="De Groot R."/>
            <person name="Kuo A."/>
            <person name="Mondo S.J."/>
            <person name="Salamov A.A."/>
            <person name="Labutti K."/>
            <person name="Zhao Z."/>
            <person name="Chiniquy J."/>
            <person name="Barry K."/>
            <person name="Brewer H.M."/>
            <person name="Purvine S.O."/>
            <person name="Wright A.T."/>
            <person name="Boxma B."/>
            <person name="Van Alen T."/>
            <person name="Hackstein J.H."/>
            <person name="Baker S.E."/>
            <person name="Grigoriev I.V."/>
            <person name="O'Malley M.A."/>
        </authorList>
    </citation>
    <scope>NUCLEOTIDE SEQUENCE [LARGE SCALE GENOMIC DNA]</scope>
    <source>
        <strain evidence="2 3">G1</strain>
    </source>
</reference>
<proteinExistence type="predicted"/>
<dbReference type="OrthoDB" id="5769564at2759"/>
<feature type="non-terminal residue" evidence="2">
    <location>
        <position position="1"/>
    </location>
</feature>
<name>A0A1Y1ZK35_9FUNG</name>
<comment type="caution">
    <text evidence="2">The sequence shown here is derived from an EMBL/GenBank/DDBJ whole genome shotgun (WGS) entry which is preliminary data.</text>
</comment>